<feature type="compositionally biased region" description="Acidic residues" evidence="3">
    <location>
        <begin position="30"/>
        <end position="55"/>
    </location>
</feature>
<dbReference type="Gene3D" id="3.40.50.300">
    <property type="entry name" value="P-loop containing nucleotide triphosphate hydrolases"/>
    <property type="match status" value="1"/>
</dbReference>
<dbReference type="InterPro" id="IPR010624">
    <property type="entry name" value="KaiC_dom"/>
</dbReference>
<protein>
    <submittedName>
        <fullName evidence="5">KaiC domain protein, AF_0351 family</fullName>
    </submittedName>
</protein>
<evidence type="ECO:0000256" key="2">
    <source>
        <dbReference type="ARBA" id="ARBA00022840"/>
    </source>
</evidence>
<keyword evidence="2" id="KW-0067">ATP-binding</keyword>
<gene>
    <name evidence="5" type="ORF">SAMN05444422_101128</name>
</gene>
<dbReference type="InterPro" id="IPR027417">
    <property type="entry name" value="P-loop_NTPase"/>
</dbReference>
<feature type="compositionally biased region" description="Acidic residues" evidence="3">
    <location>
        <begin position="1"/>
        <end position="10"/>
    </location>
</feature>
<dbReference type="GO" id="GO:0005524">
    <property type="term" value="F:ATP binding"/>
    <property type="evidence" value="ECO:0007669"/>
    <property type="project" value="UniProtKB-KW"/>
</dbReference>
<feature type="compositionally biased region" description="Acidic residues" evidence="3">
    <location>
        <begin position="102"/>
        <end position="114"/>
    </location>
</feature>
<evidence type="ECO:0000313" key="5">
    <source>
        <dbReference type="EMBL" id="SFB68280.1"/>
    </source>
</evidence>
<reference evidence="6" key="1">
    <citation type="submission" date="2016-10" db="EMBL/GenBank/DDBJ databases">
        <authorList>
            <person name="Varghese N."/>
            <person name="Submissions S."/>
        </authorList>
    </citation>
    <scope>NUCLEOTIDE SEQUENCE [LARGE SCALE GENOMIC DNA]</scope>
    <source>
        <strain evidence="6">DSM 13078</strain>
    </source>
</reference>
<feature type="compositionally biased region" description="Basic and acidic residues" evidence="3">
    <location>
        <begin position="11"/>
        <end position="29"/>
    </location>
</feature>
<dbReference type="Pfam" id="PF06745">
    <property type="entry name" value="ATPase"/>
    <property type="match status" value="1"/>
</dbReference>
<evidence type="ECO:0000313" key="6">
    <source>
        <dbReference type="Proteomes" id="UP000199161"/>
    </source>
</evidence>
<proteinExistence type="predicted"/>
<keyword evidence="6" id="KW-1185">Reference proteome</keyword>
<evidence type="ECO:0000256" key="3">
    <source>
        <dbReference type="SAM" id="MobiDB-lite"/>
    </source>
</evidence>
<dbReference type="PROSITE" id="PS51146">
    <property type="entry name" value="KAIC"/>
    <property type="match status" value="1"/>
</dbReference>
<dbReference type="Proteomes" id="UP000199161">
    <property type="component" value="Unassembled WGS sequence"/>
</dbReference>
<dbReference type="InterPro" id="IPR014774">
    <property type="entry name" value="KaiC-like_dom"/>
</dbReference>
<evidence type="ECO:0000259" key="4">
    <source>
        <dbReference type="PROSITE" id="PS51146"/>
    </source>
</evidence>
<dbReference type="PANTHER" id="PTHR43637">
    <property type="entry name" value="UPF0273 PROTEIN TM_0370"/>
    <property type="match status" value="1"/>
</dbReference>
<dbReference type="AlphaFoldDB" id="A0A1I1D661"/>
<keyword evidence="1" id="KW-0547">Nucleotide-binding</keyword>
<dbReference type="CDD" id="cd01124">
    <property type="entry name" value="KaiC-like"/>
    <property type="match status" value="1"/>
</dbReference>
<name>A0A1I1D661_NATHA</name>
<feature type="domain" description="KaiC" evidence="4">
    <location>
        <begin position="233"/>
        <end position="462"/>
    </location>
</feature>
<evidence type="ECO:0000256" key="1">
    <source>
        <dbReference type="ARBA" id="ARBA00022741"/>
    </source>
</evidence>
<dbReference type="PANTHER" id="PTHR43637:SF1">
    <property type="entry name" value="UPF0273 PROTEIN TM_0370"/>
    <property type="match status" value="1"/>
</dbReference>
<dbReference type="InterPro" id="IPR022420">
    <property type="entry name" value="Circ_KaiC_arc"/>
</dbReference>
<dbReference type="NCBIfam" id="TIGR03880">
    <property type="entry name" value="KaiC_arch_3"/>
    <property type="match status" value="1"/>
</dbReference>
<feature type="compositionally biased region" description="Gly residues" evidence="3">
    <location>
        <begin position="192"/>
        <end position="206"/>
    </location>
</feature>
<sequence length="462" mass="49714">MVLVTDDFDDHDDHDGRDDHDDWFERALAEVDEDDDPDDSDLFEEQWDDEADAAPDSDPNSSPPDPSPPSEGPFEPEPHIVDETVGEGEGEGEGAGKRSDSDSTDGDAIGDESLEPIADPNATANAEPTFDPDRADPDLDPDPTSESDAGGEGGDDDGPLFDQSFGDALENAAVPDVDDESDGASQMAGAMEGPGSGTGTGTGTGTDTGADVDFGFGGPGSDDFDDEPDSDLPRTELGVEGLDRMIRGGVPERSLIVAIGSAGTGKTTLGLQFLDQGLADGERAVYITLEESRQRVIDSATEKGMPFDRYVDEGRLAIVDLDPVEMANSLASIRNELPQLVEEFGATRLVLDSVSLLEMMYENRAKRRNEVYDFTKGLKEAGVTALLTSEAAEGNPYASRHGIVEYLTDAVFVMQYVRPDDFRETRLAIEIQKIRDANHSREKKPYEITDDGISVYQQANLF</sequence>
<feature type="region of interest" description="Disordered" evidence="3">
    <location>
        <begin position="1"/>
        <end position="236"/>
    </location>
</feature>
<accession>A0A1I1D661</accession>
<dbReference type="PRINTS" id="PR01874">
    <property type="entry name" value="DNAREPAIRADA"/>
</dbReference>
<organism evidence="5 6">
    <name type="scientific">Natronobacterium haloterrestre</name>
    <name type="common">Halobiforma haloterrestris</name>
    <dbReference type="NCBI Taxonomy" id="148448"/>
    <lineage>
        <taxon>Archaea</taxon>
        <taxon>Methanobacteriati</taxon>
        <taxon>Methanobacteriota</taxon>
        <taxon>Stenosarchaea group</taxon>
        <taxon>Halobacteria</taxon>
        <taxon>Halobacteriales</taxon>
        <taxon>Natrialbaceae</taxon>
        <taxon>Natronobacterium</taxon>
    </lineage>
</organism>
<feature type="compositionally biased region" description="Pro residues" evidence="3">
    <location>
        <begin position="61"/>
        <end position="71"/>
    </location>
</feature>
<dbReference type="EMBL" id="FOKW01000001">
    <property type="protein sequence ID" value="SFB68280.1"/>
    <property type="molecule type" value="Genomic_DNA"/>
</dbReference>
<dbReference type="SUPFAM" id="SSF52540">
    <property type="entry name" value="P-loop containing nucleoside triphosphate hydrolases"/>
    <property type="match status" value="1"/>
</dbReference>